<comment type="similarity">
    <text evidence="1">Belongs to the AHA1 family.</text>
</comment>
<dbReference type="SUPFAM" id="SSF55961">
    <property type="entry name" value="Bet v1-like"/>
    <property type="match status" value="1"/>
</dbReference>
<evidence type="ECO:0000313" key="4">
    <source>
        <dbReference type="Proteomes" id="UP001469365"/>
    </source>
</evidence>
<comment type="caution">
    <text evidence="3">The sequence shown here is derived from an EMBL/GenBank/DDBJ whole genome shotgun (WGS) entry which is preliminary data.</text>
</comment>
<dbReference type="Proteomes" id="UP001469365">
    <property type="component" value="Unassembled WGS sequence"/>
</dbReference>
<organism evidence="3 4">
    <name type="scientific">Paenibacillus filicis</name>
    <dbReference type="NCBI Taxonomy" id="669464"/>
    <lineage>
        <taxon>Bacteria</taxon>
        <taxon>Bacillati</taxon>
        <taxon>Bacillota</taxon>
        <taxon>Bacilli</taxon>
        <taxon>Bacillales</taxon>
        <taxon>Paenibacillaceae</taxon>
        <taxon>Paenibacillus</taxon>
    </lineage>
</organism>
<dbReference type="InterPro" id="IPR023393">
    <property type="entry name" value="START-like_dom_sf"/>
</dbReference>
<dbReference type="Pfam" id="PF08327">
    <property type="entry name" value="AHSA1"/>
    <property type="match status" value="1"/>
</dbReference>
<keyword evidence="4" id="KW-1185">Reference proteome</keyword>
<gene>
    <name evidence="3" type="ORF">WMW72_09110</name>
</gene>
<reference evidence="3 4" key="1">
    <citation type="submission" date="2024-04" db="EMBL/GenBank/DDBJ databases">
        <title>draft genome sequnece of Paenibacillus filicis.</title>
        <authorList>
            <person name="Kim D.-U."/>
        </authorList>
    </citation>
    <scope>NUCLEOTIDE SEQUENCE [LARGE SCALE GENOMIC DNA]</scope>
    <source>
        <strain evidence="3 4">KACC14197</strain>
    </source>
</reference>
<dbReference type="CDD" id="cd07814">
    <property type="entry name" value="SRPBCC_CalC_Aha1-like"/>
    <property type="match status" value="1"/>
</dbReference>
<accession>A0ABU9DGQ8</accession>
<protein>
    <submittedName>
        <fullName evidence="3">SRPBCC domain-containing protein</fullName>
    </submittedName>
</protein>
<evidence type="ECO:0000259" key="2">
    <source>
        <dbReference type="Pfam" id="PF08327"/>
    </source>
</evidence>
<feature type="domain" description="Activator of Hsp90 ATPase homologue 1/2-like C-terminal" evidence="2">
    <location>
        <begin position="19"/>
        <end position="142"/>
    </location>
</feature>
<proteinExistence type="inferred from homology"/>
<name>A0ABU9DGQ8_9BACL</name>
<evidence type="ECO:0000313" key="3">
    <source>
        <dbReference type="EMBL" id="MEK8128059.1"/>
    </source>
</evidence>
<dbReference type="RefSeq" id="WP_341415118.1">
    <property type="nucleotide sequence ID" value="NZ_JBBPCC010000004.1"/>
</dbReference>
<dbReference type="EMBL" id="JBBPCC010000004">
    <property type="protein sequence ID" value="MEK8128059.1"/>
    <property type="molecule type" value="Genomic_DNA"/>
</dbReference>
<evidence type="ECO:0000256" key="1">
    <source>
        <dbReference type="ARBA" id="ARBA00006817"/>
    </source>
</evidence>
<sequence length="143" mass="16378">MTSPAHEPVPDIHKTVLLNAPIQKVWNAVSTSEGIAAWFMPNNFEPQLGFEFTIQSPYGTQTCRVEELDPPNRLVFTWGDEWILSFNLVERDGQTEFTLTHSGWGEAEAVIAQTGMKHGMVRDRMNQGWEQIVNERLRKHVEE</sequence>
<dbReference type="InterPro" id="IPR013538">
    <property type="entry name" value="ASHA1/2-like_C"/>
</dbReference>
<dbReference type="Gene3D" id="3.30.530.20">
    <property type="match status" value="1"/>
</dbReference>